<evidence type="ECO:0000313" key="1">
    <source>
        <dbReference type="EMBL" id="PVH37647.1"/>
    </source>
</evidence>
<protein>
    <submittedName>
        <fullName evidence="1">Uncharacterized protein</fullName>
    </submittedName>
</protein>
<dbReference type="EMBL" id="CM008050">
    <property type="protein sequence ID" value="PVH37647.1"/>
    <property type="molecule type" value="Genomic_DNA"/>
</dbReference>
<dbReference type="Proteomes" id="UP000243499">
    <property type="component" value="Chromosome 5"/>
</dbReference>
<dbReference type="Gramene" id="PVH37647">
    <property type="protein sequence ID" value="PVH37647"/>
    <property type="gene ID" value="PAHAL_5G051900"/>
</dbReference>
<dbReference type="AlphaFoldDB" id="A0A2T8IJ14"/>
<proteinExistence type="predicted"/>
<sequence>MGGDPFCRTSTWGPAAAAASRLQVTAAVTATSKPRVAAAAVGRGGLQRRAGREGLRWWAWPYWLQQQAKREGRLGQGRRGSLWRV</sequence>
<reference evidence="1" key="1">
    <citation type="submission" date="2018-04" db="EMBL/GenBank/DDBJ databases">
        <title>WGS assembly of Panicum hallii.</title>
        <authorList>
            <person name="Lovell J."/>
            <person name="Jenkins J."/>
            <person name="Lowry D."/>
            <person name="Mamidi S."/>
            <person name="Sreedasyam A."/>
            <person name="Weng X."/>
            <person name="Barry K."/>
            <person name="Bonette J."/>
            <person name="Campitelli B."/>
            <person name="Daum C."/>
            <person name="Gordon S."/>
            <person name="Gould B."/>
            <person name="Lipzen A."/>
            <person name="Macqueen A."/>
            <person name="Palacio-Mejia J."/>
            <person name="Plott C."/>
            <person name="Shakirov E."/>
            <person name="Shu S."/>
            <person name="Yoshinaga Y."/>
            <person name="Zane M."/>
            <person name="Rokhsar D."/>
            <person name="Grimwood J."/>
            <person name="Schmutz J."/>
            <person name="Juenger T."/>
        </authorList>
    </citation>
    <scope>NUCLEOTIDE SEQUENCE [LARGE SCALE GENOMIC DNA]</scope>
    <source>
        <strain evidence="1">FIL2</strain>
    </source>
</reference>
<accession>A0A2T8IJ14</accession>
<organism evidence="1">
    <name type="scientific">Panicum hallii</name>
    <dbReference type="NCBI Taxonomy" id="206008"/>
    <lineage>
        <taxon>Eukaryota</taxon>
        <taxon>Viridiplantae</taxon>
        <taxon>Streptophyta</taxon>
        <taxon>Embryophyta</taxon>
        <taxon>Tracheophyta</taxon>
        <taxon>Spermatophyta</taxon>
        <taxon>Magnoliopsida</taxon>
        <taxon>Liliopsida</taxon>
        <taxon>Poales</taxon>
        <taxon>Poaceae</taxon>
        <taxon>PACMAD clade</taxon>
        <taxon>Panicoideae</taxon>
        <taxon>Panicodae</taxon>
        <taxon>Paniceae</taxon>
        <taxon>Panicinae</taxon>
        <taxon>Panicum</taxon>
        <taxon>Panicum sect. Panicum</taxon>
    </lineage>
</organism>
<gene>
    <name evidence="1" type="ORF">PAHAL_5G051900</name>
</gene>
<name>A0A2T8IJ14_9POAL</name>